<dbReference type="Proteomes" id="UP000075901">
    <property type="component" value="Unassembled WGS sequence"/>
</dbReference>
<evidence type="ECO:0000256" key="1">
    <source>
        <dbReference type="ARBA" id="ARBA00004613"/>
    </source>
</evidence>
<keyword evidence="5" id="KW-1185">Reference proteome</keyword>
<dbReference type="EnsemblMetazoa" id="AMAM020655-RA">
    <property type="protein sequence ID" value="AMAM020655-PA"/>
    <property type="gene ID" value="AMAM020655"/>
</dbReference>
<dbReference type="Gene3D" id="3.40.33.10">
    <property type="entry name" value="CAP"/>
    <property type="match status" value="2"/>
</dbReference>
<evidence type="ECO:0008006" key="6">
    <source>
        <dbReference type="Google" id="ProtNLM"/>
    </source>
</evidence>
<evidence type="ECO:0000256" key="3">
    <source>
        <dbReference type="SAM" id="SignalP"/>
    </source>
</evidence>
<keyword evidence="2" id="KW-0964">Secreted</keyword>
<keyword evidence="3" id="KW-0732">Signal</keyword>
<evidence type="ECO:0000256" key="2">
    <source>
        <dbReference type="ARBA" id="ARBA00022525"/>
    </source>
</evidence>
<feature type="chain" id="PRO_5008136498" description="SCP domain-containing protein" evidence="3">
    <location>
        <begin position="22"/>
        <end position="170"/>
    </location>
</feature>
<sequence>MQLLVIYWALLLLATTTGSMAFDYCAASKELCPMIPGARHVVCNGRKFSPACKDPKLIKMKPNYQTQILEFHNRLRNNLACGYFHRYAEASSMEQLMIHANTQYIGCAMVRFRGIQQGLPVTQYYLVCNYSEGNLYERPVYRKGKRCSKCKYGCSNDTSYRCLCRSFVRN</sequence>
<evidence type="ECO:0000313" key="5">
    <source>
        <dbReference type="Proteomes" id="UP000075901"/>
    </source>
</evidence>
<proteinExistence type="predicted"/>
<dbReference type="VEuPathDB" id="VectorBase:AMAM020655"/>
<feature type="signal peptide" evidence="3">
    <location>
        <begin position="1"/>
        <end position="21"/>
    </location>
</feature>
<reference evidence="4" key="2">
    <citation type="submission" date="2020-05" db="UniProtKB">
        <authorList>
            <consortium name="EnsemblMetazoa"/>
        </authorList>
    </citation>
    <scope>IDENTIFICATION</scope>
    <source>
        <strain evidence="4">maculatus3</strain>
    </source>
</reference>
<accession>A0A182T6J0</accession>
<evidence type="ECO:0000313" key="4">
    <source>
        <dbReference type="EnsemblMetazoa" id="AMAM020655-PA"/>
    </source>
</evidence>
<protein>
    <recommendedName>
        <fullName evidence="6">SCP domain-containing protein</fullName>
    </recommendedName>
</protein>
<dbReference type="InterPro" id="IPR035940">
    <property type="entry name" value="CAP_sf"/>
</dbReference>
<name>A0A182T6J0_9DIPT</name>
<dbReference type="SUPFAM" id="SSF55797">
    <property type="entry name" value="PR-1-like"/>
    <property type="match status" value="1"/>
</dbReference>
<comment type="subcellular location">
    <subcellularLocation>
        <location evidence="1">Secreted</location>
    </subcellularLocation>
</comment>
<dbReference type="AlphaFoldDB" id="A0A182T6J0"/>
<reference evidence="5" key="1">
    <citation type="submission" date="2013-09" db="EMBL/GenBank/DDBJ databases">
        <title>The Genome Sequence of Anopheles maculatus species B.</title>
        <authorList>
            <consortium name="The Broad Institute Genomics Platform"/>
            <person name="Neafsey D.E."/>
            <person name="Besansky N."/>
            <person name="Howell P."/>
            <person name="Walton C."/>
            <person name="Young S.K."/>
            <person name="Zeng Q."/>
            <person name="Gargeya S."/>
            <person name="Fitzgerald M."/>
            <person name="Haas B."/>
            <person name="Abouelleil A."/>
            <person name="Allen A.W."/>
            <person name="Alvarado L."/>
            <person name="Arachchi H.M."/>
            <person name="Berlin A.M."/>
            <person name="Chapman S.B."/>
            <person name="Gainer-Dewar J."/>
            <person name="Goldberg J."/>
            <person name="Griggs A."/>
            <person name="Gujja S."/>
            <person name="Hansen M."/>
            <person name="Howarth C."/>
            <person name="Imamovic A."/>
            <person name="Ireland A."/>
            <person name="Larimer J."/>
            <person name="McCowan C."/>
            <person name="Murphy C."/>
            <person name="Pearson M."/>
            <person name="Poon T.W."/>
            <person name="Priest M."/>
            <person name="Roberts A."/>
            <person name="Saif S."/>
            <person name="Shea T."/>
            <person name="Sisk P."/>
            <person name="Sykes S."/>
            <person name="Wortman J."/>
            <person name="Nusbaum C."/>
            <person name="Birren B."/>
        </authorList>
    </citation>
    <scope>NUCLEOTIDE SEQUENCE [LARGE SCALE GENOMIC DNA]</scope>
    <source>
        <strain evidence="5">maculatus3</strain>
    </source>
</reference>
<organism evidence="4 5">
    <name type="scientific">Anopheles maculatus</name>
    <dbReference type="NCBI Taxonomy" id="74869"/>
    <lineage>
        <taxon>Eukaryota</taxon>
        <taxon>Metazoa</taxon>
        <taxon>Ecdysozoa</taxon>
        <taxon>Arthropoda</taxon>
        <taxon>Hexapoda</taxon>
        <taxon>Insecta</taxon>
        <taxon>Pterygota</taxon>
        <taxon>Neoptera</taxon>
        <taxon>Endopterygota</taxon>
        <taxon>Diptera</taxon>
        <taxon>Nematocera</taxon>
        <taxon>Culicoidea</taxon>
        <taxon>Culicidae</taxon>
        <taxon>Anophelinae</taxon>
        <taxon>Anopheles</taxon>
        <taxon>Anopheles maculatus group</taxon>
    </lineage>
</organism>